<evidence type="ECO:0000256" key="3">
    <source>
        <dbReference type="SAM" id="SignalP"/>
    </source>
</evidence>
<dbReference type="Proteomes" id="UP000641646">
    <property type="component" value="Unassembled WGS sequence"/>
</dbReference>
<dbReference type="EMBL" id="JACJPW010000004">
    <property type="protein sequence ID" value="MBD2179971.1"/>
    <property type="molecule type" value="Genomic_DNA"/>
</dbReference>
<name>A0A926V9W7_9CYAN</name>
<dbReference type="SUPFAM" id="SSF53807">
    <property type="entry name" value="Helical backbone' metal receptor"/>
    <property type="match status" value="1"/>
</dbReference>
<keyword evidence="6" id="KW-1185">Reference proteome</keyword>
<proteinExistence type="inferred from homology"/>
<keyword evidence="2 3" id="KW-0732">Signal</keyword>
<reference evidence="5" key="2">
    <citation type="submission" date="2020-08" db="EMBL/GenBank/DDBJ databases">
        <authorList>
            <person name="Chen M."/>
            <person name="Teng W."/>
            <person name="Zhao L."/>
            <person name="Hu C."/>
            <person name="Zhou Y."/>
            <person name="Han B."/>
            <person name="Song L."/>
            <person name="Shu W."/>
        </authorList>
    </citation>
    <scope>NUCLEOTIDE SEQUENCE</scope>
    <source>
        <strain evidence="5">FACHB-1375</strain>
    </source>
</reference>
<dbReference type="InterPro" id="IPR002491">
    <property type="entry name" value="ABC_transptr_periplasmic_BD"/>
</dbReference>
<dbReference type="PANTHER" id="PTHR30535:SF34">
    <property type="entry name" value="MOLYBDATE-BINDING PROTEIN MOLA"/>
    <property type="match status" value="1"/>
</dbReference>
<dbReference type="PROSITE" id="PS50983">
    <property type="entry name" value="FE_B12_PBP"/>
    <property type="match status" value="1"/>
</dbReference>
<evidence type="ECO:0000256" key="2">
    <source>
        <dbReference type="ARBA" id="ARBA00022729"/>
    </source>
</evidence>
<dbReference type="PROSITE" id="PS51257">
    <property type="entry name" value="PROKAR_LIPOPROTEIN"/>
    <property type="match status" value="1"/>
</dbReference>
<feature type="signal peptide" evidence="3">
    <location>
        <begin position="1"/>
        <end position="20"/>
    </location>
</feature>
<dbReference type="InterPro" id="IPR050902">
    <property type="entry name" value="ABC_Transporter_SBP"/>
</dbReference>
<evidence type="ECO:0000313" key="6">
    <source>
        <dbReference type="Proteomes" id="UP000641646"/>
    </source>
</evidence>
<comment type="similarity">
    <text evidence="1">Belongs to the bacterial solute-binding protein 8 family.</text>
</comment>
<feature type="domain" description="Fe/B12 periplasmic-binding" evidence="4">
    <location>
        <begin position="42"/>
        <end position="293"/>
    </location>
</feature>
<dbReference type="GO" id="GO:0071281">
    <property type="term" value="P:cellular response to iron ion"/>
    <property type="evidence" value="ECO:0007669"/>
    <property type="project" value="TreeGrafter"/>
</dbReference>
<gene>
    <name evidence="5" type="ORF">H6G03_02395</name>
</gene>
<comment type="caution">
    <text evidence="5">The sequence shown here is derived from an EMBL/GenBank/DDBJ whole genome shotgun (WGS) entry which is preliminary data.</text>
</comment>
<evidence type="ECO:0000256" key="1">
    <source>
        <dbReference type="ARBA" id="ARBA00008814"/>
    </source>
</evidence>
<accession>A0A926V9W7</accession>
<organism evidence="5 6">
    <name type="scientific">Aerosakkonema funiforme FACHB-1375</name>
    <dbReference type="NCBI Taxonomy" id="2949571"/>
    <lineage>
        <taxon>Bacteria</taxon>
        <taxon>Bacillati</taxon>
        <taxon>Cyanobacteriota</taxon>
        <taxon>Cyanophyceae</taxon>
        <taxon>Oscillatoriophycideae</taxon>
        <taxon>Aerosakkonematales</taxon>
        <taxon>Aerosakkonemataceae</taxon>
        <taxon>Aerosakkonema</taxon>
    </lineage>
</organism>
<feature type="chain" id="PRO_5036931571" evidence="3">
    <location>
        <begin position="21"/>
        <end position="294"/>
    </location>
</feature>
<evidence type="ECO:0000259" key="4">
    <source>
        <dbReference type="PROSITE" id="PS50983"/>
    </source>
</evidence>
<dbReference type="AlphaFoldDB" id="A0A926V9W7"/>
<dbReference type="PANTHER" id="PTHR30535">
    <property type="entry name" value="VITAMIN B12-BINDING PROTEIN"/>
    <property type="match status" value="1"/>
</dbReference>
<reference evidence="5" key="1">
    <citation type="journal article" date="2015" name="ISME J.">
        <title>Draft Genome Sequence of Streptomyces incarnatus NRRL8089, which Produces the Nucleoside Antibiotic Sinefungin.</title>
        <authorList>
            <person name="Oshima K."/>
            <person name="Hattori M."/>
            <person name="Shimizu H."/>
            <person name="Fukuda K."/>
            <person name="Nemoto M."/>
            <person name="Inagaki K."/>
            <person name="Tamura T."/>
        </authorList>
    </citation>
    <scope>NUCLEOTIDE SEQUENCE</scope>
    <source>
        <strain evidence="5">FACHB-1375</strain>
    </source>
</reference>
<dbReference type="Pfam" id="PF01497">
    <property type="entry name" value="Peripla_BP_2"/>
    <property type="match status" value="1"/>
</dbReference>
<dbReference type="Gene3D" id="3.40.50.1980">
    <property type="entry name" value="Nitrogenase molybdenum iron protein domain"/>
    <property type="match status" value="2"/>
</dbReference>
<evidence type="ECO:0000313" key="5">
    <source>
        <dbReference type="EMBL" id="MBD2179971.1"/>
    </source>
</evidence>
<dbReference type="InterPro" id="IPR054828">
    <property type="entry name" value="Vit_B12_bind_prot"/>
</dbReference>
<dbReference type="NCBIfam" id="NF038402">
    <property type="entry name" value="TroA_like"/>
    <property type="match status" value="1"/>
</dbReference>
<sequence>MLRRYISIITAILLSLVLVACTAATTPSNNTTTDTTPKVAQRVITLTSLTSDILYRLDKTKIVGMVGSRLFAQDSRFQNIPKVSEGQTLPNLEKLISLKPDLVIGNKDFHAQILPKLKELGIATIGVTIKKWDDLTEITKTVADAIAVDSTPLLTRYQTFLEKPAAASPSTLVLVSRQPILSPNKNSWSGDLLTKFGIKNIVADLQANSPLDGYFTLSAEKILQANPEAILIVDQPSGKISEQFKSEPFWSKLKATQNNRIYVFDYYGLVNPGSLDKIEETCQKLTEVVNKNRA</sequence>
<protein>
    <submittedName>
        <fullName evidence="5">ABC transporter substrate-binding protein</fullName>
    </submittedName>
</protein>